<accession>A0A0C2VHN7</accession>
<keyword evidence="10" id="KW-0472">Membrane</keyword>
<dbReference type="RefSeq" id="WP_041056535.1">
    <property type="nucleotide sequence ID" value="NZ_JXRR01000013.1"/>
</dbReference>
<evidence type="ECO:0000313" key="12">
    <source>
        <dbReference type="EMBL" id="KIL48392.1"/>
    </source>
</evidence>
<dbReference type="Gene3D" id="3.30.565.10">
    <property type="entry name" value="Histidine kinase-like ATPase, C-terminal domain"/>
    <property type="match status" value="1"/>
</dbReference>
<dbReference type="Gene3D" id="1.10.287.130">
    <property type="match status" value="1"/>
</dbReference>
<dbReference type="PATRIC" id="fig|220754.4.peg.1452"/>
<dbReference type="GO" id="GO:0005524">
    <property type="term" value="F:ATP binding"/>
    <property type="evidence" value="ECO:0007669"/>
    <property type="project" value="UniProtKB-KW"/>
</dbReference>
<dbReference type="PANTHER" id="PTHR45453:SF1">
    <property type="entry name" value="PHOSPHATE REGULON SENSOR PROTEIN PHOR"/>
    <property type="match status" value="1"/>
</dbReference>
<dbReference type="PANTHER" id="PTHR45453">
    <property type="entry name" value="PHOSPHATE REGULON SENSOR PROTEIN PHOR"/>
    <property type="match status" value="1"/>
</dbReference>
<feature type="domain" description="Histidine kinase" evidence="11">
    <location>
        <begin position="120"/>
        <end position="333"/>
    </location>
</feature>
<keyword evidence="5 12" id="KW-0808">Transferase</keyword>
<dbReference type="Pfam" id="PF02518">
    <property type="entry name" value="HATPase_c"/>
    <property type="match status" value="1"/>
</dbReference>
<evidence type="ECO:0000256" key="9">
    <source>
        <dbReference type="ARBA" id="ARBA00023012"/>
    </source>
</evidence>
<dbReference type="InterPro" id="IPR036097">
    <property type="entry name" value="HisK_dim/P_sf"/>
</dbReference>
<comment type="caution">
    <text evidence="12">The sequence shown here is derived from an EMBL/GenBank/DDBJ whole genome shotgun (WGS) entry which is preliminary data.</text>
</comment>
<dbReference type="CDD" id="cd00075">
    <property type="entry name" value="HATPase"/>
    <property type="match status" value="1"/>
</dbReference>
<dbReference type="SUPFAM" id="SSF55874">
    <property type="entry name" value="ATPase domain of HSP90 chaperone/DNA topoisomerase II/histidine kinase"/>
    <property type="match status" value="1"/>
</dbReference>
<evidence type="ECO:0000256" key="7">
    <source>
        <dbReference type="ARBA" id="ARBA00022777"/>
    </source>
</evidence>
<keyword evidence="10" id="KW-0812">Transmembrane</keyword>
<keyword evidence="9" id="KW-0902">Two-component regulatory system</keyword>
<dbReference type="AlphaFoldDB" id="A0A0C2VHN7"/>
<organism evidence="12 13">
    <name type="scientific">Jeotgalibacillus campisalis</name>
    <dbReference type="NCBI Taxonomy" id="220754"/>
    <lineage>
        <taxon>Bacteria</taxon>
        <taxon>Bacillati</taxon>
        <taxon>Bacillota</taxon>
        <taxon>Bacilli</taxon>
        <taxon>Bacillales</taxon>
        <taxon>Caryophanaceae</taxon>
        <taxon>Jeotgalibacillus</taxon>
    </lineage>
</organism>
<keyword evidence="13" id="KW-1185">Reference proteome</keyword>
<dbReference type="SUPFAM" id="SSF47384">
    <property type="entry name" value="Homodimeric domain of signal transducing histidine kinase"/>
    <property type="match status" value="1"/>
</dbReference>
<dbReference type="InterPro" id="IPR003594">
    <property type="entry name" value="HATPase_dom"/>
</dbReference>
<dbReference type="EC" id="2.7.13.3" evidence="3"/>
<sequence>MWRNKEIQAYLIILILIVAAGCGVAFIFLSTSAAALVFFTSVLLITSSFVFTSWRYREIGQLSDYLRRISNGDYTLDVRDNYEGELSILKSDIYKVTLMLSQQSSSLKQDKSMLTNAISDISHQLKTPLTSMTMMADLLSDSQLSESKRAEFTKNILNQLERIEWLVSSLLKLSKIDAGTVLFKKEDVPLHKLIDRAVQPVMIPMDIKEQTLSVEGDRTVSFSGDFQWTAEALINILKNCVEHTPVKGHISITFSENPLFTEIKIKDNGSGIPKEDLPYIFRRFYKGKNAGEDSVGIGLAMAYSIITSQQGDIEVRSKQGSGTEFHIKFYHHKGRGSSD</sequence>
<dbReference type="GO" id="GO:0016036">
    <property type="term" value="P:cellular response to phosphate starvation"/>
    <property type="evidence" value="ECO:0007669"/>
    <property type="project" value="TreeGrafter"/>
</dbReference>
<proteinExistence type="predicted"/>
<dbReference type="InterPro" id="IPR004358">
    <property type="entry name" value="Sig_transdc_His_kin-like_C"/>
</dbReference>
<dbReference type="PROSITE" id="PS51257">
    <property type="entry name" value="PROKAR_LIPOPROTEIN"/>
    <property type="match status" value="1"/>
</dbReference>
<evidence type="ECO:0000313" key="13">
    <source>
        <dbReference type="Proteomes" id="UP000031972"/>
    </source>
</evidence>
<dbReference type="Proteomes" id="UP000031972">
    <property type="component" value="Unassembled WGS sequence"/>
</dbReference>
<keyword evidence="4" id="KW-0597">Phosphoprotein</keyword>
<evidence type="ECO:0000256" key="1">
    <source>
        <dbReference type="ARBA" id="ARBA00000085"/>
    </source>
</evidence>
<dbReference type="SMART" id="SM00388">
    <property type="entry name" value="HisKA"/>
    <property type="match status" value="1"/>
</dbReference>
<dbReference type="InterPro" id="IPR036890">
    <property type="entry name" value="HATPase_C_sf"/>
</dbReference>
<dbReference type="GO" id="GO:0000155">
    <property type="term" value="F:phosphorelay sensor kinase activity"/>
    <property type="evidence" value="ECO:0007669"/>
    <property type="project" value="InterPro"/>
</dbReference>
<name>A0A0C2VHN7_9BACL</name>
<evidence type="ECO:0000256" key="10">
    <source>
        <dbReference type="SAM" id="Phobius"/>
    </source>
</evidence>
<dbReference type="SMART" id="SM00387">
    <property type="entry name" value="HATPase_c"/>
    <property type="match status" value="1"/>
</dbReference>
<keyword evidence="10" id="KW-1133">Transmembrane helix</keyword>
<dbReference type="InterPro" id="IPR003661">
    <property type="entry name" value="HisK_dim/P_dom"/>
</dbReference>
<evidence type="ECO:0000256" key="6">
    <source>
        <dbReference type="ARBA" id="ARBA00022741"/>
    </source>
</evidence>
<dbReference type="CDD" id="cd00082">
    <property type="entry name" value="HisKA"/>
    <property type="match status" value="1"/>
</dbReference>
<feature type="transmembrane region" description="Helical" evidence="10">
    <location>
        <begin position="7"/>
        <end position="29"/>
    </location>
</feature>
<evidence type="ECO:0000256" key="8">
    <source>
        <dbReference type="ARBA" id="ARBA00022840"/>
    </source>
</evidence>
<evidence type="ECO:0000256" key="5">
    <source>
        <dbReference type="ARBA" id="ARBA00022679"/>
    </source>
</evidence>
<feature type="transmembrane region" description="Helical" evidence="10">
    <location>
        <begin position="35"/>
        <end position="54"/>
    </location>
</feature>
<dbReference type="EMBL" id="JXRR01000013">
    <property type="protein sequence ID" value="KIL48392.1"/>
    <property type="molecule type" value="Genomic_DNA"/>
</dbReference>
<comment type="subcellular location">
    <subcellularLocation>
        <location evidence="2">Membrane</location>
    </subcellularLocation>
</comment>
<evidence type="ECO:0000256" key="3">
    <source>
        <dbReference type="ARBA" id="ARBA00012438"/>
    </source>
</evidence>
<dbReference type="Pfam" id="PF00512">
    <property type="entry name" value="HisKA"/>
    <property type="match status" value="1"/>
</dbReference>
<gene>
    <name evidence="12" type="ORF">KR50_14280</name>
</gene>
<evidence type="ECO:0000256" key="2">
    <source>
        <dbReference type="ARBA" id="ARBA00004370"/>
    </source>
</evidence>
<dbReference type="PRINTS" id="PR00344">
    <property type="entry name" value="BCTRLSENSOR"/>
</dbReference>
<comment type="catalytic activity">
    <reaction evidence="1">
        <text>ATP + protein L-histidine = ADP + protein N-phospho-L-histidine.</text>
        <dbReference type="EC" id="2.7.13.3"/>
    </reaction>
</comment>
<keyword evidence="6" id="KW-0547">Nucleotide-binding</keyword>
<dbReference type="InterPro" id="IPR005467">
    <property type="entry name" value="His_kinase_dom"/>
</dbReference>
<evidence type="ECO:0000256" key="4">
    <source>
        <dbReference type="ARBA" id="ARBA00022553"/>
    </source>
</evidence>
<dbReference type="InterPro" id="IPR050351">
    <property type="entry name" value="BphY/WalK/GraS-like"/>
</dbReference>
<dbReference type="PROSITE" id="PS50109">
    <property type="entry name" value="HIS_KIN"/>
    <property type="match status" value="1"/>
</dbReference>
<evidence type="ECO:0000259" key="11">
    <source>
        <dbReference type="PROSITE" id="PS50109"/>
    </source>
</evidence>
<keyword evidence="7 12" id="KW-0418">Kinase</keyword>
<dbReference type="OrthoDB" id="9773956at2"/>
<protein>
    <recommendedName>
        <fullName evidence="3">histidine kinase</fullName>
        <ecNumber evidence="3">2.7.13.3</ecNumber>
    </recommendedName>
</protein>
<keyword evidence="8" id="KW-0067">ATP-binding</keyword>
<dbReference type="GO" id="GO:0004721">
    <property type="term" value="F:phosphoprotein phosphatase activity"/>
    <property type="evidence" value="ECO:0007669"/>
    <property type="project" value="TreeGrafter"/>
</dbReference>
<reference evidence="12 13" key="1">
    <citation type="submission" date="2015-01" db="EMBL/GenBank/DDBJ databases">
        <title>Jeotgalibacillus campisalis genome sequencing.</title>
        <authorList>
            <person name="Goh K.M."/>
            <person name="Chan K.-G."/>
            <person name="Yaakop A.S."/>
            <person name="Ee R."/>
            <person name="Gan H.M."/>
            <person name="Chan C.S."/>
        </authorList>
    </citation>
    <scope>NUCLEOTIDE SEQUENCE [LARGE SCALE GENOMIC DNA]</scope>
    <source>
        <strain evidence="12 13">SF-57</strain>
    </source>
</reference>
<dbReference type="GO" id="GO:0005886">
    <property type="term" value="C:plasma membrane"/>
    <property type="evidence" value="ECO:0007669"/>
    <property type="project" value="TreeGrafter"/>
</dbReference>